<keyword evidence="1" id="KW-0863">Zinc-finger</keyword>
<proteinExistence type="evidence at transcript level"/>
<reference evidence="4" key="1">
    <citation type="submission" date="2009-09" db="EMBL/GenBank/DDBJ databases">
        <authorList>
            <person name="Lee C.S."/>
            <person name="Joh J.H."/>
            <person name="Kong W.S."/>
            <person name="Kim K.Y."/>
            <person name="Kim N.K."/>
            <person name="Park H.R."/>
            <person name="Son E.S."/>
            <person name="Kim Y.S."/>
            <person name="Kim S.R."/>
        </authorList>
    </citation>
    <scope>NUCLEOTIDE SEQUENCE</scope>
</reference>
<dbReference type="Gene3D" id="3.30.40.10">
    <property type="entry name" value="Zinc/RING finger domain, C3HC4 (zinc finger)"/>
    <property type="match status" value="1"/>
</dbReference>
<dbReference type="VEuPathDB" id="FungiDB:PC9H_004766"/>
<evidence type="ECO:0000259" key="3">
    <source>
        <dbReference type="PROSITE" id="PS50089"/>
    </source>
</evidence>
<sequence>MAELFVGPTPSPNERAAAFIAALPRLHIYDLRRNLDDSCPVCLVPLTMVLAEDDSDIGDAGVTKLEGCGHMFCRRDLSVWIRGLHGNCPTCRHVFLDVNPADYSDDESSDDEFIPDDDNYHDDTEGLSDFGMDAEMDMEMDELWADGDDEYYEDEDESGGEYEDPIERMETDWGLSEGDTSSEGDSGYPLDELVDDDIAVSVAGEDAGTSSDNAAPVAEEPSKLQCRLVSLNFPPQRFVIPYTKHPKVSSS</sequence>
<feature type="region of interest" description="Disordered" evidence="2">
    <location>
        <begin position="150"/>
        <end position="192"/>
    </location>
</feature>
<dbReference type="SUPFAM" id="SSF57850">
    <property type="entry name" value="RING/U-box"/>
    <property type="match status" value="1"/>
</dbReference>
<feature type="domain" description="RING-type" evidence="3">
    <location>
        <begin position="39"/>
        <end position="92"/>
    </location>
</feature>
<name>D2JY82_PLEOS</name>
<evidence type="ECO:0000256" key="1">
    <source>
        <dbReference type="PROSITE-ProRule" id="PRU00175"/>
    </source>
</evidence>
<dbReference type="InterPro" id="IPR013083">
    <property type="entry name" value="Znf_RING/FYVE/PHD"/>
</dbReference>
<dbReference type="InterPro" id="IPR001841">
    <property type="entry name" value="Znf_RING"/>
</dbReference>
<feature type="compositionally biased region" description="Acidic residues" evidence="2">
    <location>
        <begin position="150"/>
        <end position="164"/>
    </location>
</feature>
<evidence type="ECO:0000313" key="4">
    <source>
        <dbReference type="EMBL" id="ACZ59458.1"/>
    </source>
</evidence>
<keyword evidence="1" id="KW-0479">Metal-binding</keyword>
<dbReference type="AlphaFoldDB" id="D2JY82"/>
<organism evidence="4">
    <name type="scientific">Pleurotus ostreatus</name>
    <name type="common">Oyster mushroom</name>
    <name type="synonym">White-rot fungus</name>
    <dbReference type="NCBI Taxonomy" id="5322"/>
    <lineage>
        <taxon>Eukaryota</taxon>
        <taxon>Fungi</taxon>
        <taxon>Dikarya</taxon>
        <taxon>Basidiomycota</taxon>
        <taxon>Agaricomycotina</taxon>
        <taxon>Agaricomycetes</taxon>
        <taxon>Agaricomycetidae</taxon>
        <taxon>Agaricales</taxon>
        <taxon>Pleurotineae</taxon>
        <taxon>Pleurotaceae</taxon>
        <taxon>Pleurotus</taxon>
    </lineage>
</organism>
<dbReference type="EMBL" id="GU136423">
    <property type="protein sequence ID" value="ACZ59458.1"/>
    <property type="molecule type" value="mRNA"/>
</dbReference>
<keyword evidence="1" id="KW-0862">Zinc</keyword>
<dbReference type="PROSITE" id="PS50089">
    <property type="entry name" value="ZF_RING_2"/>
    <property type="match status" value="1"/>
</dbReference>
<evidence type="ECO:0000256" key="2">
    <source>
        <dbReference type="SAM" id="MobiDB-lite"/>
    </source>
</evidence>
<accession>D2JY82</accession>
<dbReference type="VEuPathDB" id="FungiDB:PLEOSDRAFT_1076295"/>
<protein>
    <recommendedName>
        <fullName evidence="3">RING-type domain-containing protein</fullName>
    </recommendedName>
</protein>
<dbReference type="GO" id="GO:0008270">
    <property type="term" value="F:zinc ion binding"/>
    <property type="evidence" value="ECO:0007669"/>
    <property type="project" value="UniProtKB-KW"/>
</dbReference>
<feature type="compositionally biased region" description="Low complexity" evidence="2">
    <location>
        <begin position="174"/>
        <end position="187"/>
    </location>
</feature>